<feature type="region of interest" description="Disordered" evidence="3">
    <location>
        <begin position="1"/>
        <end position="35"/>
    </location>
</feature>
<evidence type="ECO:0000256" key="2">
    <source>
        <dbReference type="ARBA" id="ARBA00023242"/>
    </source>
</evidence>
<evidence type="ECO:0000256" key="3">
    <source>
        <dbReference type="SAM" id="MobiDB-lite"/>
    </source>
</evidence>
<evidence type="ECO:0000313" key="4">
    <source>
        <dbReference type="EMBL" id="OCH87731.1"/>
    </source>
</evidence>
<dbReference type="PANTHER" id="PTHR22715">
    <property type="entry name" value="TRANSFORMING GROWTH FACTOR BETA REGULATED GENE 1"/>
    <property type="match status" value="1"/>
</dbReference>
<keyword evidence="2" id="KW-0539">Nucleus</keyword>
<dbReference type="Gene3D" id="3.30.160.360">
    <property type="match status" value="1"/>
</dbReference>
<dbReference type="Pfam" id="PF05964">
    <property type="entry name" value="FYRN"/>
    <property type="match status" value="1"/>
</dbReference>
<dbReference type="OrthoDB" id="285793at2759"/>
<feature type="compositionally biased region" description="Pro residues" evidence="3">
    <location>
        <begin position="599"/>
        <end position="609"/>
    </location>
</feature>
<feature type="region of interest" description="Disordered" evidence="3">
    <location>
        <begin position="499"/>
        <end position="522"/>
    </location>
</feature>
<dbReference type="InterPro" id="IPR003888">
    <property type="entry name" value="FYrich_N"/>
</dbReference>
<evidence type="ECO:0008006" key="6">
    <source>
        <dbReference type="Google" id="ProtNLM"/>
    </source>
</evidence>
<dbReference type="SMART" id="SM00542">
    <property type="entry name" value="FYRC"/>
    <property type="match status" value="1"/>
</dbReference>
<dbReference type="Proteomes" id="UP000250043">
    <property type="component" value="Unassembled WGS sequence"/>
</dbReference>
<dbReference type="AlphaFoldDB" id="A0A8E2DI83"/>
<feature type="region of interest" description="Disordered" evidence="3">
    <location>
        <begin position="132"/>
        <end position="252"/>
    </location>
</feature>
<comment type="subcellular location">
    <subcellularLocation>
        <location evidence="1">Nucleus</location>
    </subcellularLocation>
</comment>
<feature type="compositionally biased region" description="Polar residues" evidence="3">
    <location>
        <begin position="300"/>
        <end position="309"/>
    </location>
</feature>
<name>A0A8E2DI83_9APHY</name>
<dbReference type="GO" id="GO:0005634">
    <property type="term" value="C:nucleus"/>
    <property type="evidence" value="ECO:0007669"/>
    <property type="project" value="UniProtKB-SubCell"/>
</dbReference>
<dbReference type="GO" id="GO:0051726">
    <property type="term" value="P:regulation of cell cycle"/>
    <property type="evidence" value="ECO:0007669"/>
    <property type="project" value="TreeGrafter"/>
</dbReference>
<dbReference type="InterPro" id="IPR003889">
    <property type="entry name" value="FYrich_C"/>
</dbReference>
<feature type="compositionally biased region" description="Basic and acidic residues" evidence="3">
    <location>
        <begin position="565"/>
        <end position="579"/>
    </location>
</feature>
<feature type="compositionally biased region" description="Low complexity" evidence="3">
    <location>
        <begin position="666"/>
        <end position="699"/>
    </location>
</feature>
<dbReference type="InterPro" id="IPR040092">
    <property type="entry name" value="TBRG1"/>
</dbReference>
<feature type="region of interest" description="Disordered" evidence="3">
    <location>
        <begin position="563"/>
        <end position="708"/>
    </location>
</feature>
<dbReference type="PROSITE" id="PS51542">
    <property type="entry name" value="FYRN"/>
    <property type="match status" value="1"/>
</dbReference>
<dbReference type="SMART" id="SM00541">
    <property type="entry name" value="FYRN"/>
    <property type="match status" value="1"/>
</dbReference>
<keyword evidence="5" id="KW-1185">Reference proteome</keyword>
<protein>
    <recommendedName>
        <fullName evidence="6">Transforming growth factor beta regulator 1</fullName>
    </recommendedName>
</protein>
<sequence length="708" mass="77898">MSHPPPDVVMGPPPLPPHASSQQKPRDSQDVGEKYSKLKRKYFELEEKHKDTLHQLRASAERNVKWRAERELLLNRIAELETNPNHNPTAQIPAPPFTAFPRSLLSPYGQKMFVQNLRQAIDELEMEDPEVDPVLLSRHIGPEARKRQEAEMKERQEEEAREQRRASRRTRGGPQKKDVSTPLTFAPAQPPPPGQNMSSPVLVVSGTRLRLKPPAPPQSGEVGPTAPPPGAHGQVPHSTAAMHAPRSESPISPMATPDNEYPPPGAGGALSPSMAYTQQHTMAVQPQPHAAQGQMQMTLRAPPSTSRPSEIQRHAKPKRLKAHTVTTKSYSIPTVPRDRKGRAVLPLTVGIMTVLNLGEVCTREHFHTERYIFPVGYEVTRRYLSMTDPNAEVTYHCTILDGGDGPKFQIVPSDDPTKTIIAGTATGAWSVIVRAANQVRNRQHSNSVSGPDFFGLGQNTIKHLLQELPNAEKLKNYVWQHFVEGGPLGGRHAAVIPALPEDQEGGAPTSSGYYAERNGMDVDQRGPRELQIIRVDTEDTAHVRLASGAVKPLLFQQEYPQEYARSAEHEREREHEPRASRRSSRGGPSAYDEYAERASPPPQHRPPSHSPSLAREHYTHTPPQHGRAHGQSPPMHHHSPYQAPNGSASSPPPPPVPPTFASIMNAYPAAPHGASSPGGPEGPEYAYSNGSARRNGRSSYPPGERAER</sequence>
<feature type="region of interest" description="Disordered" evidence="3">
    <location>
        <begin position="300"/>
        <end position="334"/>
    </location>
</feature>
<dbReference type="EMBL" id="KV722475">
    <property type="protein sequence ID" value="OCH87731.1"/>
    <property type="molecule type" value="Genomic_DNA"/>
</dbReference>
<organism evidence="4 5">
    <name type="scientific">Obba rivulosa</name>
    <dbReference type="NCBI Taxonomy" id="1052685"/>
    <lineage>
        <taxon>Eukaryota</taxon>
        <taxon>Fungi</taxon>
        <taxon>Dikarya</taxon>
        <taxon>Basidiomycota</taxon>
        <taxon>Agaricomycotina</taxon>
        <taxon>Agaricomycetes</taxon>
        <taxon>Polyporales</taxon>
        <taxon>Gelatoporiaceae</taxon>
        <taxon>Obba</taxon>
    </lineage>
</organism>
<evidence type="ECO:0000256" key="1">
    <source>
        <dbReference type="ARBA" id="ARBA00004123"/>
    </source>
</evidence>
<feature type="compositionally biased region" description="Basic and acidic residues" evidence="3">
    <location>
        <begin position="140"/>
        <end position="165"/>
    </location>
</feature>
<evidence type="ECO:0000313" key="5">
    <source>
        <dbReference type="Proteomes" id="UP000250043"/>
    </source>
</evidence>
<reference evidence="4 5" key="1">
    <citation type="submission" date="2016-07" db="EMBL/GenBank/DDBJ databases">
        <title>Draft genome of the white-rot fungus Obba rivulosa 3A-2.</title>
        <authorList>
            <consortium name="DOE Joint Genome Institute"/>
            <person name="Miettinen O."/>
            <person name="Riley R."/>
            <person name="Acob R."/>
            <person name="Barry K."/>
            <person name="Cullen D."/>
            <person name="De Vries R."/>
            <person name="Hainaut M."/>
            <person name="Hatakka A."/>
            <person name="Henrissat B."/>
            <person name="Hilden K."/>
            <person name="Kuo R."/>
            <person name="Labutti K."/>
            <person name="Lipzen A."/>
            <person name="Makela M.R."/>
            <person name="Sandor L."/>
            <person name="Spatafora J.W."/>
            <person name="Grigoriev I.V."/>
            <person name="Hibbett D.S."/>
        </authorList>
    </citation>
    <scope>NUCLEOTIDE SEQUENCE [LARGE SCALE GENOMIC DNA]</scope>
    <source>
        <strain evidence="4 5">3A-2</strain>
    </source>
</reference>
<gene>
    <name evidence="4" type="ORF">OBBRIDRAFT_837161</name>
</gene>
<feature type="compositionally biased region" description="Pro residues" evidence="3">
    <location>
        <begin position="1"/>
        <end position="17"/>
    </location>
</feature>
<feature type="compositionally biased region" description="Basic and acidic residues" evidence="3">
    <location>
        <begin position="24"/>
        <end position="35"/>
    </location>
</feature>
<dbReference type="PANTHER" id="PTHR22715:SF0">
    <property type="entry name" value="TRANSFORMING GROWTH FACTOR BETA REGULATOR 1"/>
    <property type="match status" value="1"/>
</dbReference>
<dbReference type="Pfam" id="PF05965">
    <property type="entry name" value="FYRC"/>
    <property type="match status" value="1"/>
</dbReference>
<dbReference type="PROSITE" id="PS51543">
    <property type="entry name" value="FYRC"/>
    <property type="match status" value="1"/>
</dbReference>
<proteinExistence type="predicted"/>
<accession>A0A8E2DI83</accession>